<evidence type="ECO:0000256" key="2">
    <source>
        <dbReference type="ARBA" id="ARBA00022525"/>
    </source>
</evidence>
<gene>
    <name evidence="8" type="ORF">CTLFYP3_02777</name>
</gene>
<feature type="region of interest" description="Disordered" evidence="4">
    <location>
        <begin position="132"/>
        <end position="155"/>
    </location>
</feature>
<sequence length="938" mass="103558">MLRKLKRILSLVLTSCIFIGMGSDIKVQAQALEEVAKLEIKVNGKGTVIVDDGYSKYSLEDKDVLKANATVNSDLKLTVTPDDGYLIASVNGVDSQVGESANSRIYDVSTKSDGTFIDVNFEKEIKEEVNNDIKEETKDEVKEEKEDNNKSEISSDIENELTEEIIINKYNDGIKMEEKLIEARKKLATEKNLLDQVDENFFLTEEYLSNKSSADLMNEGVLILLNSLTNDEIKGFLTEINSNDEFIVRQSLVESRLFKSDLISNRFSFLNTRETLVVGNRGAITDYYNGYAHTAPLLSINGKQAFCVMFEMKDPSSGTIATNKRLANNDMLRKILYYGYNGPGTGSISSSWASNQNLLMIATTQAASKANGHASYSLGNDFYNYVSGLATPPSGFKVYVVTTNGGATQDLAYWEFEQKGRLQISKESADPSITNGNNSYSLVGAEYGVYTNSNATGQVATLVIGSNNYSQVVDLDAGTYYIKETKAPKGYYLDKTTYPITVSAGSKATKTFKDKPKTDPVSLLLRKVDKDTGANTPQGSGTLADAHFTFKFYAGEYADGVNPADLGVSPTKIWVMKTNNYGYTKLSNEFKVSGDDFWLDSRGNPTLPQGNLTIQEIKAPVGYKINPEIFIRKIVPGQSEGVSTYNEPIIKEDSLNFVIKKVQSGTSTLIPNAKFRHTKPDGSIEELKTGSNGEVIIRGLTQGTHKIVEIEAPEGYEVNRNEFVFEVKSDNTIKVISNTTNMGMNYSTFEGDGLLTVNDDVKPFSIRLTKINDKGAVLEGAEFTLYSDSACNNAIETQVSDRNGNLKFKNLRPGTKYYMKETKAPEGYRIPVDIFGKVHVYEIYAESIPVNNVFNYYIDGVKYTSNDTDSSKDIYLAGTKADREVNMKVVNTIGMKLPKTGSWLMIPILLVGVGLMSYSVFSNKKKIKDGKGESGNDK</sequence>
<evidence type="ECO:0000256" key="5">
    <source>
        <dbReference type="SAM" id="Phobius"/>
    </source>
</evidence>
<reference evidence="8" key="1">
    <citation type="submission" date="2019-11" db="EMBL/GenBank/DDBJ databases">
        <authorList>
            <person name="Feng L."/>
        </authorList>
    </citation>
    <scope>NUCLEOTIDE SEQUENCE</scope>
    <source>
        <strain evidence="8">CTertiumLFYP3</strain>
    </source>
</reference>
<dbReference type="Pfam" id="PF17802">
    <property type="entry name" value="SpaA"/>
    <property type="match status" value="3"/>
</dbReference>
<comment type="similarity">
    <text evidence="1">Belongs to the serine-aspartate repeat-containing protein (SDr) family.</text>
</comment>
<keyword evidence="5" id="KW-0472">Membrane</keyword>
<feature type="domain" description="SpaA-like prealbumin fold" evidence="6">
    <location>
        <begin position="657"/>
        <end position="735"/>
    </location>
</feature>
<keyword evidence="3" id="KW-0732">Signal</keyword>
<protein>
    <submittedName>
        <fullName evidence="8">Cna protein B-type domain protein</fullName>
    </submittedName>
</protein>
<dbReference type="InterPro" id="IPR046751">
    <property type="entry name" value="TED_2"/>
</dbReference>
<dbReference type="InterPro" id="IPR013783">
    <property type="entry name" value="Ig-like_fold"/>
</dbReference>
<evidence type="ECO:0000313" key="8">
    <source>
        <dbReference type="EMBL" id="VYU53913.1"/>
    </source>
</evidence>
<dbReference type="EMBL" id="CACRTO010000041">
    <property type="protein sequence ID" value="VYU53913.1"/>
    <property type="molecule type" value="Genomic_DNA"/>
</dbReference>
<proteinExistence type="inferred from homology"/>
<dbReference type="AlphaFoldDB" id="A0A6N3FQW7"/>
<dbReference type="Gene3D" id="2.60.40.10">
    <property type="entry name" value="Immunoglobulins"/>
    <property type="match status" value="4"/>
</dbReference>
<dbReference type="InterPro" id="IPR041033">
    <property type="entry name" value="SpaA_PFL_dom_1"/>
</dbReference>
<keyword evidence="5" id="KW-0812">Transmembrane</keyword>
<feature type="domain" description="SpaA-like prealbumin fold" evidence="6">
    <location>
        <begin position="765"/>
        <end position="831"/>
    </location>
</feature>
<feature type="domain" description="Thioester" evidence="7">
    <location>
        <begin position="281"/>
        <end position="353"/>
    </location>
</feature>
<keyword evidence="5" id="KW-1133">Transmembrane helix</keyword>
<feature type="transmembrane region" description="Helical" evidence="5">
    <location>
        <begin position="901"/>
        <end position="921"/>
    </location>
</feature>
<keyword evidence="2" id="KW-0964">Secreted</keyword>
<evidence type="ECO:0000256" key="1">
    <source>
        <dbReference type="ARBA" id="ARBA00007257"/>
    </source>
</evidence>
<name>A0A6N3FQW7_9CLOT</name>
<evidence type="ECO:0000259" key="7">
    <source>
        <dbReference type="Pfam" id="PF20610"/>
    </source>
</evidence>
<feature type="compositionally biased region" description="Basic and acidic residues" evidence="4">
    <location>
        <begin position="132"/>
        <end position="150"/>
    </location>
</feature>
<evidence type="ECO:0000256" key="3">
    <source>
        <dbReference type="ARBA" id="ARBA00022729"/>
    </source>
</evidence>
<dbReference type="SUPFAM" id="SSF49478">
    <property type="entry name" value="Cna protein B-type domain"/>
    <property type="match status" value="1"/>
</dbReference>
<dbReference type="PANTHER" id="PTHR36108">
    <property type="entry name" value="COLOSSIN-B-RELATED"/>
    <property type="match status" value="1"/>
</dbReference>
<feature type="domain" description="SpaA-like prealbumin fold" evidence="6">
    <location>
        <begin position="436"/>
        <end position="515"/>
    </location>
</feature>
<organism evidence="8">
    <name type="scientific">Clostridium tertium</name>
    <dbReference type="NCBI Taxonomy" id="1559"/>
    <lineage>
        <taxon>Bacteria</taxon>
        <taxon>Bacillati</taxon>
        <taxon>Bacillota</taxon>
        <taxon>Clostridia</taxon>
        <taxon>Eubacteriales</taxon>
        <taxon>Clostridiaceae</taxon>
        <taxon>Clostridium</taxon>
    </lineage>
</organism>
<evidence type="ECO:0000259" key="6">
    <source>
        <dbReference type="Pfam" id="PF17802"/>
    </source>
</evidence>
<evidence type="ECO:0000256" key="4">
    <source>
        <dbReference type="SAM" id="MobiDB-lite"/>
    </source>
</evidence>
<accession>A0A6N3FQW7</accession>
<dbReference type="PANTHER" id="PTHR36108:SF13">
    <property type="entry name" value="COLOSSIN-B-RELATED"/>
    <property type="match status" value="1"/>
</dbReference>
<dbReference type="Pfam" id="PF20610">
    <property type="entry name" value="TED_2"/>
    <property type="match status" value="1"/>
</dbReference>